<dbReference type="PANTHER" id="PTHR10039">
    <property type="entry name" value="AMELOGENIN"/>
    <property type="match status" value="1"/>
</dbReference>
<comment type="caution">
    <text evidence="5">The sequence shown here is derived from an EMBL/GenBank/DDBJ whole genome shotgun (WGS) entry which is preliminary data.</text>
</comment>
<dbReference type="InterPro" id="IPR056693">
    <property type="entry name" value="DUF7791"/>
</dbReference>
<evidence type="ECO:0000256" key="2">
    <source>
        <dbReference type="SAM" id="Phobius"/>
    </source>
</evidence>
<evidence type="ECO:0000256" key="1">
    <source>
        <dbReference type="ARBA" id="ARBA00022737"/>
    </source>
</evidence>
<keyword evidence="2" id="KW-0472">Membrane</keyword>
<accession>A0A3M7IIJ9</accession>
<organism evidence="5 6">
    <name type="scientific">Hortaea werneckii</name>
    <name type="common">Black yeast</name>
    <name type="synonym">Cladosporium werneckii</name>
    <dbReference type="NCBI Taxonomy" id="91943"/>
    <lineage>
        <taxon>Eukaryota</taxon>
        <taxon>Fungi</taxon>
        <taxon>Dikarya</taxon>
        <taxon>Ascomycota</taxon>
        <taxon>Pezizomycotina</taxon>
        <taxon>Dothideomycetes</taxon>
        <taxon>Dothideomycetidae</taxon>
        <taxon>Mycosphaerellales</taxon>
        <taxon>Teratosphaeriaceae</taxon>
        <taxon>Hortaea</taxon>
    </lineage>
</organism>
<reference evidence="5 6" key="1">
    <citation type="journal article" date="2018" name="BMC Genomics">
        <title>Genomic evidence for intraspecific hybridization in a clonal and extremely halotolerant yeast.</title>
        <authorList>
            <person name="Gostincar C."/>
            <person name="Stajich J.E."/>
            <person name="Zupancic J."/>
            <person name="Zalar P."/>
            <person name="Gunde-Cimerman N."/>
        </authorList>
    </citation>
    <scope>NUCLEOTIDE SEQUENCE [LARGE SCALE GENOMIC DNA]</scope>
    <source>
        <strain evidence="5 6">EXF-120</strain>
    </source>
</reference>
<feature type="domain" description="Nephrocystin 3-like N-terminal" evidence="3">
    <location>
        <begin position="263"/>
        <end position="438"/>
    </location>
</feature>
<dbReference type="InterPro" id="IPR056884">
    <property type="entry name" value="NPHP3-like_N"/>
</dbReference>
<sequence>MIDAIGSLGLAANILQLLEYGGKLAMAIHEVYDSPRGATMKNLEIEKIQLDLRDISRGFCSIQPSKCATEDDLALCDLGAECHSLALELLDVLDSLKVPEGVVLRPWVALRKTVRSAVKARRIEGLEERLHKLKSQLAVRMLGALRNEQSSLSCQMRQYKQCAERWQRDNIACFNSAEASLQSALECFRKETKALQTSVRNDQKYQSQGLSALEVSLTDLTRQVTAMQTLTATVSRNDCVLRNLTFPEMAARYKGIPQAYKTTYSWIFEDNGIFQRWLTMSDKTFWIGGKAGSGKSTFMKFLANHPTTKSGLQQWSEGRRLVIADHYMWNPGAPMQKSKEGLLRNLLFQILRQCPDLIETAFPSRSSFSDFVNRHADSWTESELAGALDLVLNHQAQITSFCFFLDGLDEYSDPTLELIRYLESLSTRPHVKLCVSSRPWNEFHQAYGQIADHHLTLQHLTRTDIKNYIVGELINDPLFINLAPGAEYTDSITKKILNRAQGVFLWVRLVVRDLRQALAEGDDTKQLDLRLEALPSDLESYFGRMLYSLNPVRRRQAARALLVMLHASGPLKAAVLCYLDEELESYSNVATSRLRIDKQTMLRRINQWGRDFVQITVAPSWGGSGPFSTALAYDAGFMHRTMNDFLMEKGMQDELWKLSGSDFDPRTTLCRIHICLAGALDPSKCEYDISKSSKAFLDIAGEVMRFAKECELHKGATPFEILDILDRIGEHHLATYADGLNRDHWTTGCLSYFRPYHDGRLHDITYQSSFLAYAANFGLNIYLEAKLSCSRLSQDKLSLILDATLRNKYLHAPMATRWIPNGRMVEMLLEYGAKPTYVITNSNYDGVPQTIWSAFIEDLWRLSKEPLAASGEFAHMIKMLLRAGVGSFGVTRDDSVSVFNHFASCCHPDEWAELREALEKAYSRTDGISHARHFQALTTRLQNAVTSTSLYKEFIPGKCWKWIGTVLILVVLALVWFWQR</sequence>
<dbReference type="PANTHER" id="PTHR10039:SF5">
    <property type="entry name" value="NACHT DOMAIN-CONTAINING PROTEIN"/>
    <property type="match status" value="1"/>
</dbReference>
<dbReference type="EMBL" id="QWIT01000361">
    <property type="protein sequence ID" value="RMZ25339.1"/>
    <property type="molecule type" value="Genomic_DNA"/>
</dbReference>
<keyword evidence="1" id="KW-0677">Repeat</keyword>
<dbReference type="AlphaFoldDB" id="A0A3M7IIJ9"/>
<dbReference type="VEuPathDB" id="FungiDB:BTJ68_13804"/>
<keyword evidence="2" id="KW-1133">Transmembrane helix</keyword>
<dbReference type="Pfam" id="PF24883">
    <property type="entry name" value="NPHP3_N"/>
    <property type="match status" value="1"/>
</dbReference>
<dbReference type="Gene3D" id="3.40.50.300">
    <property type="entry name" value="P-loop containing nucleotide triphosphate hydrolases"/>
    <property type="match status" value="1"/>
</dbReference>
<dbReference type="SUPFAM" id="SSF52540">
    <property type="entry name" value="P-loop containing nucleoside triphosphate hydrolases"/>
    <property type="match status" value="1"/>
</dbReference>
<feature type="transmembrane region" description="Helical" evidence="2">
    <location>
        <begin position="960"/>
        <end position="978"/>
    </location>
</feature>
<name>A0A3M7IIJ9_HORWE</name>
<evidence type="ECO:0000259" key="4">
    <source>
        <dbReference type="Pfam" id="PF25053"/>
    </source>
</evidence>
<evidence type="ECO:0000259" key="3">
    <source>
        <dbReference type="Pfam" id="PF24883"/>
    </source>
</evidence>
<feature type="domain" description="DUF7791" evidence="4">
    <location>
        <begin position="548"/>
        <end position="684"/>
    </location>
</feature>
<dbReference type="Pfam" id="PF25053">
    <property type="entry name" value="DUF7791"/>
    <property type="match status" value="1"/>
</dbReference>
<dbReference type="Proteomes" id="UP000281677">
    <property type="component" value="Unassembled WGS sequence"/>
</dbReference>
<evidence type="ECO:0000313" key="5">
    <source>
        <dbReference type="EMBL" id="RMZ25339.1"/>
    </source>
</evidence>
<dbReference type="OrthoDB" id="443402at2759"/>
<keyword evidence="2" id="KW-0812">Transmembrane</keyword>
<gene>
    <name evidence="5" type="ORF">D0859_10609</name>
</gene>
<dbReference type="InterPro" id="IPR027417">
    <property type="entry name" value="P-loop_NTPase"/>
</dbReference>
<evidence type="ECO:0008006" key="7">
    <source>
        <dbReference type="Google" id="ProtNLM"/>
    </source>
</evidence>
<protein>
    <recommendedName>
        <fullName evidence="7">NACHT domain-containing protein</fullName>
    </recommendedName>
</protein>
<evidence type="ECO:0000313" key="6">
    <source>
        <dbReference type="Proteomes" id="UP000281677"/>
    </source>
</evidence>
<proteinExistence type="predicted"/>